<name>A0A1I3WIL3_9HYPH</name>
<dbReference type="OrthoDB" id="8089602at2"/>
<feature type="chain" id="PRO_5009302317" evidence="1">
    <location>
        <begin position="24"/>
        <end position="130"/>
    </location>
</feature>
<dbReference type="EMBL" id="FOSL01000002">
    <property type="protein sequence ID" value="SFK07534.1"/>
    <property type="molecule type" value="Genomic_DNA"/>
</dbReference>
<accession>A0A1I3WIL3</accession>
<keyword evidence="3" id="KW-1185">Reference proteome</keyword>
<evidence type="ECO:0000313" key="2">
    <source>
        <dbReference type="EMBL" id="SFK07534.1"/>
    </source>
</evidence>
<feature type="signal peptide" evidence="1">
    <location>
        <begin position="1"/>
        <end position="23"/>
    </location>
</feature>
<dbReference type="AlphaFoldDB" id="A0A1I3WIL3"/>
<evidence type="ECO:0000313" key="3">
    <source>
        <dbReference type="Proteomes" id="UP000323300"/>
    </source>
</evidence>
<proteinExistence type="predicted"/>
<keyword evidence="1" id="KW-0732">Signal</keyword>
<evidence type="ECO:0000256" key="1">
    <source>
        <dbReference type="SAM" id="SignalP"/>
    </source>
</evidence>
<gene>
    <name evidence="2" type="ORF">SAMN04488498_102268</name>
</gene>
<dbReference type="RefSeq" id="WP_149758903.1">
    <property type="nucleotide sequence ID" value="NZ_BSPE01000028.1"/>
</dbReference>
<protein>
    <submittedName>
        <fullName evidence="2">Uncharacterized protein</fullName>
    </submittedName>
</protein>
<organism evidence="2 3">
    <name type="scientific">Neomesorhizobium albiziae</name>
    <dbReference type="NCBI Taxonomy" id="335020"/>
    <lineage>
        <taxon>Bacteria</taxon>
        <taxon>Pseudomonadati</taxon>
        <taxon>Pseudomonadota</taxon>
        <taxon>Alphaproteobacteria</taxon>
        <taxon>Hyphomicrobiales</taxon>
        <taxon>Phyllobacteriaceae</taxon>
        <taxon>Neomesorhizobium</taxon>
    </lineage>
</organism>
<sequence length="130" mass="14642">MRNFLINSALALAVGATSMPLLTAPVIAQELELRIGPDGPRVRTREYCDDYDDDCRGEYRGEEYRSMGRYERRQRGCTEDRALDKAERMGIRRARILSAGRRTIEVGGRARGGDRVAVVFGRERGCPVYG</sequence>
<dbReference type="Proteomes" id="UP000323300">
    <property type="component" value="Unassembled WGS sequence"/>
</dbReference>
<reference evidence="2 3" key="1">
    <citation type="submission" date="2016-10" db="EMBL/GenBank/DDBJ databases">
        <authorList>
            <person name="Varghese N."/>
            <person name="Submissions S."/>
        </authorList>
    </citation>
    <scope>NUCLEOTIDE SEQUENCE [LARGE SCALE GENOMIC DNA]</scope>
    <source>
        <strain evidence="2 3">DSM 21822</strain>
    </source>
</reference>